<dbReference type="PANTHER" id="PTHR14795:SF0">
    <property type="entry name" value="TRANSMEMBRANE PROTEIN 62"/>
    <property type="match status" value="1"/>
</dbReference>
<name>A0ABN7PDV5_TIMPD</name>
<dbReference type="Proteomes" id="UP001153148">
    <property type="component" value="Unassembled WGS sequence"/>
</dbReference>
<evidence type="ECO:0000313" key="1">
    <source>
        <dbReference type="EMBL" id="CAG2064344.1"/>
    </source>
</evidence>
<keyword evidence="2" id="KW-1185">Reference proteome</keyword>
<sequence length="100" mass="11800">MGSRQIVQEWQMYRNLLKECHVHKKTLWLDIRGNHDNFNVLNLESKENYYRNYSIQGVSHPRSYLHQISKGGDKYSFIGVDACLEPGPRRPFNFVGMLTK</sequence>
<dbReference type="PANTHER" id="PTHR14795">
    <property type="entry name" value="HELICASE RELATED"/>
    <property type="match status" value="1"/>
</dbReference>
<dbReference type="EMBL" id="CAJPIN010033386">
    <property type="protein sequence ID" value="CAG2064344.1"/>
    <property type="molecule type" value="Genomic_DNA"/>
</dbReference>
<accession>A0ABN7PDV5</accession>
<proteinExistence type="predicted"/>
<evidence type="ECO:0000313" key="2">
    <source>
        <dbReference type="Proteomes" id="UP001153148"/>
    </source>
</evidence>
<feature type="non-terminal residue" evidence="1">
    <location>
        <position position="100"/>
    </location>
</feature>
<organism evidence="1 2">
    <name type="scientific">Timema podura</name>
    <name type="common">Walking stick</name>
    <dbReference type="NCBI Taxonomy" id="61482"/>
    <lineage>
        <taxon>Eukaryota</taxon>
        <taxon>Metazoa</taxon>
        <taxon>Ecdysozoa</taxon>
        <taxon>Arthropoda</taxon>
        <taxon>Hexapoda</taxon>
        <taxon>Insecta</taxon>
        <taxon>Pterygota</taxon>
        <taxon>Neoptera</taxon>
        <taxon>Polyneoptera</taxon>
        <taxon>Phasmatodea</taxon>
        <taxon>Timematodea</taxon>
        <taxon>Timematoidea</taxon>
        <taxon>Timematidae</taxon>
        <taxon>Timema</taxon>
    </lineage>
</organism>
<reference evidence="1" key="1">
    <citation type="submission" date="2021-03" db="EMBL/GenBank/DDBJ databases">
        <authorList>
            <person name="Tran Van P."/>
        </authorList>
    </citation>
    <scope>NUCLEOTIDE SEQUENCE</scope>
</reference>
<protein>
    <recommendedName>
        <fullName evidence="3">Calcineurin-like phosphoesterase domain-containing protein</fullName>
    </recommendedName>
</protein>
<dbReference type="InterPro" id="IPR029052">
    <property type="entry name" value="Metallo-depent_PP-like"/>
</dbReference>
<comment type="caution">
    <text evidence="1">The sequence shown here is derived from an EMBL/GenBank/DDBJ whole genome shotgun (WGS) entry which is preliminary data.</text>
</comment>
<dbReference type="SUPFAM" id="SSF56300">
    <property type="entry name" value="Metallo-dependent phosphatases"/>
    <property type="match status" value="1"/>
</dbReference>
<gene>
    <name evidence="1" type="ORF">TPAB3V08_LOCUS11291</name>
</gene>
<evidence type="ECO:0008006" key="3">
    <source>
        <dbReference type="Google" id="ProtNLM"/>
    </source>
</evidence>